<evidence type="ECO:0000313" key="1">
    <source>
        <dbReference type="EMBL" id="CQR50991.1"/>
    </source>
</evidence>
<evidence type="ECO:0008006" key="3">
    <source>
        <dbReference type="Google" id="ProtNLM"/>
    </source>
</evidence>
<dbReference type="Proteomes" id="UP000198902">
    <property type="component" value="Unassembled WGS sequence"/>
</dbReference>
<protein>
    <recommendedName>
        <fullName evidence="3">Small CPxCG-related zinc finger protein</fullName>
    </recommendedName>
</protein>
<gene>
    <name evidence="1" type="ORF">BN996_02477</name>
</gene>
<dbReference type="RefSeq" id="WP_167344134.1">
    <property type="nucleotide sequence ID" value="NZ_CABLRR010000002.1"/>
</dbReference>
<accession>A0A0D6JSV8</accession>
<keyword evidence="2" id="KW-1185">Reference proteome</keyword>
<sequence length="55" mass="5963">MHDSDDPDGPPTVCDECGARHSFRRRYVTGGGWRTVYRCSECGSRASSDADDGPA</sequence>
<evidence type="ECO:0000313" key="2">
    <source>
        <dbReference type="Proteomes" id="UP000198902"/>
    </source>
</evidence>
<dbReference type="EMBL" id="CSTE01000002">
    <property type="protein sequence ID" value="CQR50991.1"/>
    <property type="molecule type" value="Genomic_DNA"/>
</dbReference>
<name>A0A0D6JSV8_9EURY</name>
<dbReference type="OrthoDB" id="283968at2157"/>
<proteinExistence type="predicted"/>
<organism evidence="1 2">
    <name type="scientific">Haloferax massiliensis</name>
    <dbReference type="NCBI Taxonomy" id="1476858"/>
    <lineage>
        <taxon>Archaea</taxon>
        <taxon>Methanobacteriati</taxon>
        <taxon>Methanobacteriota</taxon>
        <taxon>Stenosarchaea group</taxon>
        <taxon>Halobacteria</taxon>
        <taxon>Halobacteriales</taxon>
        <taxon>Haloferacaceae</taxon>
        <taxon>Haloferax</taxon>
    </lineage>
</organism>
<dbReference type="AlphaFoldDB" id="A0A0D6JSV8"/>
<reference evidence="2" key="1">
    <citation type="submission" date="2015-03" db="EMBL/GenBank/DDBJ databases">
        <authorList>
            <person name="Urmite Genomes"/>
        </authorList>
    </citation>
    <scope>NUCLEOTIDE SEQUENCE [LARGE SCALE GENOMIC DNA]</scope>
    <source>
        <strain evidence="2">Arc-Hr</strain>
    </source>
</reference>